<keyword evidence="2" id="KW-0240">DNA-directed RNA polymerase</keyword>
<keyword evidence="2" id="KW-0804">Transcription</keyword>
<sequence length="94" mass="10892">MVKFCPKCGGPLIPKSSGENNLVLKCNRCGYELKADKNDVDRYRMKYQVEAGKRIQTSKAVEARKSSLSPEEREMLQEYYEIFLESFQEETSED</sequence>
<accession>A0A7C4D7P2</accession>
<dbReference type="InterPro" id="IPR001529">
    <property type="entry name" value="Zn_ribbon_RPB9"/>
</dbReference>
<name>A0A7C4D7P2_STAMA</name>
<proteinExistence type="predicted"/>
<dbReference type="EMBL" id="DTBJ01000025">
    <property type="protein sequence ID" value="HGM58662.1"/>
    <property type="molecule type" value="Genomic_DNA"/>
</dbReference>
<feature type="domain" description="DNA-directed RNA polymerase II subunit RPB9-like zinc ribbon" evidence="1">
    <location>
        <begin position="3"/>
        <end position="59"/>
    </location>
</feature>
<gene>
    <name evidence="3" type="ORF">ENT92_02000</name>
    <name evidence="2" type="ORF">ENU14_03630</name>
</gene>
<dbReference type="SMART" id="SM00661">
    <property type="entry name" value="RPOL9"/>
    <property type="match status" value="1"/>
</dbReference>
<evidence type="ECO:0000259" key="1">
    <source>
        <dbReference type="SMART" id="SM00661"/>
    </source>
</evidence>
<evidence type="ECO:0000313" key="3">
    <source>
        <dbReference type="EMBL" id="HGU64975.1"/>
    </source>
</evidence>
<evidence type="ECO:0000313" key="2">
    <source>
        <dbReference type="EMBL" id="HGM58662.1"/>
    </source>
</evidence>
<comment type="caution">
    <text evidence="2">The sequence shown here is derived from an EMBL/GenBank/DDBJ whole genome shotgun (WGS) entry which is preliminary data.</text>
</comment>
<reference evidence="2" key="1">
    <citation type="journal article" date="2020" name="mSystems">
        <title>Genome- and Community-Level Interaction Insights into Carbon Utilization and Element Cycling Functions of Hydrothermarchaeota in Hydrothermal Sediment.</title>
        <authorList>
            <person name="Zhou Z."/>
            <person name="Liu Y."/>
            <person name="Xu W."/>
            <person name="Pan J."/>
            <person name="Luo Z.H."/>
            <person name="Li M."/>
        </authorList>
    </citation>
    <scope>NUCLEOTIDE SEQUENCE [LARGE SCALE GENOMIC DNA]</scope>
    <source>
        <strain evidence="3">SpSt-622</strain>
        <strain evidence="2">SpSt-642</strain>
    </source>
</reference>
<protein>
    <submittedName>
        <fullName evidence="2">DNA-directed RNA polymerase subunit M</fullName>
    </submittedName>
</protein>
<dbReference type="EMBL" id="DTAN01000079">
    <property type="protein sequence ID" value="HGU64975.1"/>
    <property type="molecule type" value="Genomic_DNA"/>
</dbReference>
<organism evidence="2">
    <name type="scientific">Staphylothermus marinus</name>
    <dbReference type="NCBI Taxonomy" id="2280"/>
    <lineage>
        <taxon>Archaea</taxon>
        <taxon>Thermoproteota</taxon>
        <taxon>Thermoprotei</taxon>
        <taxon>Desulfurococcales</taxon>
        <taxon>Desulfurococcaceae</taxon>
        <taxon>Staphylothermus</taxon>
    </lineage>
</organism>
<dbReference type="Pfam" id="PF02150">
    <property type="entry name" value="Zn_ribbon_RPB9"/>
    <property type="match status" value="1"/>
</dbReference>
<dbReference type="GO" id="GO:0006351">
    <property type="term" value="P:DNA-templated transcription"/>
    <property type="evidence" value="ECO:0007669"/>
    <property type="project" value="InterPro"/>
</dbReference>
<dbReference type="SUPFAM" id="SSF57783">
    <property type="entry name" value="Zinc beta-ribbon"/>
    <property type="match status" value="1"/>
</dbReference>
<dbReference type="AlphaFoldDB" id="A0A7C4D7P2"/>
<dbReference type="GO" id="GO:0000428">
    <property type="term" value="C:DNA-directed RNA polymerase complex"/>
    <property type="evidence" value="ECO:0007669"/>
    <property type="project" value="UniProtKB-KW"/>
</dbReference>